<dbReference type="GO" id="GO:0016491">
    <property type="term" value="F:oxidoreductase activity"/>
    <property type="evidence" value="ECO:0007669"/>
    <property type="project" value="UniProtKB-KW"/>
</dbReference>
<dbReference type="InterPro" id="IPR002347">
    <property type="entry name" value="SDR_fam"/>
</dbReference>
<reference evidence="3" key="1">
    <citation type="submission" date="2020-05" db="EMBL/GenBank/DDBJ databases">
        <authorList>
            <person name="Chiriac C."/>
            <person name="Salcher M."/>
            <person name="Ghai R."/>
            <person name="Kavagutti S V."/>
        </authorList>
    </citation>
    <scope>NUCLEOTIDE SEQUENCE</scope>
</reference>
<dbReference type="AlphaFoldDB" id="A0A6J6FK56"/>
<sequence length="261" mass="28057">MFDPLFNLKGKRVLVTGGAGSLGTLISKAFAERGADVTIQDLNQERIDDVRKAITSESGKAFSIAADLTDPAECSRVVEEANQLMGGLDIVINTAGINRRKPITEVTEEDFNAIVSVNMKAIYFISQAAHPIMKAAGGGVIVNMSSLSARYSFNTISVYAATKAAVSSITRSTAREWAKDKIRVNCIEPSVIKTDFTKPLWGEPHRTKFFDETTPIGRLSNPEEIIGAVIFLATDASSYITGQSIVIDGGILSGGDWDSYA</sequence>
<name>A0A6J6FK56_9ZZZZ</name>
<dbReference type="PRINTS" id="PR00081">
    <property type="entry name" value="GDHRDH"/>
</dbReference>
<dbReference type="EMBL" id="CAEZUB010000029">
    <property type="protein sequence ID" value="CAB4587363.1"/>
    <property type="molecule type" value="Genomic_DNA"/>
</dbReference>
<evidence type="ECO:0000256" key="1">
    <source>
        <dbReference type="ARBA" id="ARBA00006484"/>
    </source>
</evidence>
<dbReference type="InterPro" id="IPR036291">
    <property type="entry name" value="NAD(P)-bd_dom_sf"/>
</dbReference>
<accession>A0A6J6FK56</accession>
<dbReference type="PRINTS" id="PR00080">
    <property type="entry name" value="SDRFAMILY"/>
</dbReference>
<dbReference type="Pfam" id="PF13561">
    <property type="entry name" value="adh_short_C2"/>
    <property type="match status" value="1"/>
</dbReference>
<dbReference type="PANTHER" id="PTHR43639">
    <property type="entry name" value="OXIDOREDUCTASE, SHORT-CHAIN DEHYDROGENASE/REDUCTASE FAMILY (AFU_ORTHOLOGUE AFUA_5G02870)"/>
    <property type="match status" value="1"/>
</dbReference>
<dbReference type="Gene3D" id="3.40.50.720">
    <property type="entry name" value="NAD(P)-binding Rossmann-like Domain"/>
    <property type="match status" value="1"/>
</dbReference>
<dbReference type="FunFam" id="3.40.50.720:FF:000084">
    <property type="entry name" value="Short-chain dehydrogenase reductase"/>
    <property type="match status" value="1"/>
</dbReference>
<evidence type="ECO:0000256" key="2">
    <source>
        <dbReference type="ARBA" id="ARBA00023002"/>
    </source>
</evidence>
<dbReference type="NCBIfam" id="NF005559">
    <property type="entry name" value="PRK07231.1"/>
    <property type="match status" value="1"/>
</dbReference>
<comment type="similarity">
    <text evidence="1">Belongs to the short-chain dehydrogenases/reductases (SDR) family.</text>
</comment>
<keyword evidence="2" id="KW-0560">Oxidoreductase</keyword>
<dbReference type="InterPro" id="IPR020904">
    <property type="entry name" value="Sc_DH/Rdtase_CS"/>
</dbReference>
<dbReference type="SUPFAM" id="SSF51735">
    <property type="entry name" value="NAD(P)-binding Rossmann-fold domains"/>
    <property type="match status" value="1"/>
</dbReference>
<dbReference type="PROSITE" id="PS00061">
    <property type="entry name" value="ADH_SHORT"/>
    <property type="match status" value="1"/>
</dbReference>
<organism evidence="3">
    <name type="scientific">freshwater metagenome</name>
    <dbReference type="NCBI Taxonomy" id="449393"/>
    <lineage>
        <taxon>unclassified sequences</taxon>
        <taxon>metagenomes</taxon>
        <taxon>ecological metagenomes</taxon>
    </lineage>
</organism>
<protein>
    <submittedName>
        <fullName evidence="3">Unannotated protein</fullName>
    </submittedName>
</protein>
<dbReference type="PANTHER" id="PTHR43639:SF1">
    <property type="entry name" value="SHORT-CHAIN DEHYDROGENASE_REDUCTASE FAMILY PROTEIN"/>
    <property type="match status" value="1"/>
</dbReference>
<evidence type="ECO:0000313" key="3">
    <source>
        <dbReference type="EMBL" id="CAB4587363.1"/>
    </source>
</evidence>
<gene>
    <name evidence="3" type="ORF">UFOPK1775_00411</name>
</gene>
<proteinExistence type="inferred from homology"/>